<organism evidence="1 2">
    <name type="scientific">Rosa chinensis</name>
    <name type="common">China rose</name>
    <dbReference type="NCBI Taxonomy" id="74649"/>
    <lineage>
        <taxon>Eukaryota</taxon>
        <taxon>Viridiplantae</taxon>
        <taxon>Streptophyta</taxon>
        <taxon>Embryophyta</taxon>
        <taxon>Tracheophyta</taxon>
        <taxon>Spermatophyta</taxon>
        <taxon>Magnoliopsida</taxon>
        <taxon>eudicotyledons</taxon>
        <taxon>Gunneridae</taxon>
        <taxon>Pentapetalae</taxon>
        <taxon>rosids</taxon>
        <taxon>fabids</taxon>
        <taxon>Rosales</taxon>
        <taxon>Rosaceae</taxon>
        <taxon>Rosoideae</taxon>
        <taxon>Rosoideae incertae sedis</taxon>
        <taxon>Rosa</taxon>
    </lineage>
</organism>
<dbReference type="STRING" id="74649.A0A2P6SIA0"/>
<evidence type="ECO:0000313" key="1">
    <source>
        <dbReference type="EMBL" id="PRQ58411.1"/>
    </source>
</evidence>
<protein>
    <submittedName>
        <fullName evidence="1">Putative Longin-like domain-containing protein</fullName>
    </submittedName>
</protein>
<accession>A0A2P6SIA0</accession>
<comment type="caution">
    <text evidence="1">The sequence shown here is derived from an EMBL/GenBank/DDBJ whole genome shotgun (WGS) entry which is preliminary data.</text>
</comment>
<dbReference type="PANTHER" id="PTHR47461:SF3">
    <property type="entry name" value="PHYTOLONGIN PHYL2.2"/>
    <property type="match status" value="1"/>
</dbReference>
<proteinExistence type="predicted"/>
<evidence type="ECO:0000313" key="2">
    <source>
        <dbReference type="Proteomes" id="UP000238479"/>
    </source>
</evidence>
<sequence>MISNPSLIYYACIAQKIGKIAKNPEIGALAHKCIEKSPPHHSLYTHTVRKRTYIFSMADPFVIFGIFDQDLNQSEALLFLNRLRCDVERINGTG</sequence>
<dbReference type="Proteomes" id="UP000238479">
    <property type="component" value="Chromosome 1"/>
</dbReference>
<dbReference type="OMA" id="ERTPAFH"/>
<dbReference type="Gramene" id="PRQ58411">
    <property type="protein sequence ID" value="PRQ58411"/>
    <property type="gene ID" value="RchiOBHm_Chr1g0359031"/>
</dbReference>
<dbReference type="EMBL" id="PDCK01000039">
    <property type="protein sequence ID" value="PRQ58411.1"/>
    <property type="molecule type" value="Genomic_DNA"/>
</dbReference>
<keyword evidence="2" id="KW-1185">Reference proteome</keyword>
<dbReference type="GO" id="GO:0016020">
    <property type="term" value="C:membrane"/>
    <property type="evidence" value="ECO:0007669"/>
    <property type="project" value="InterPro"/>
</dbReference>
<dbReference type="PANTHER" id="PTHR47461">
    <property type="entry name" value="PHYTOLONGIN PHYL1.2"/>
    <property type="match status" value="1"/>
</dbReference>
<dbReference type="SUPFAM" id="SSF64356">
    <property type="entry name" value="SNARE-like"/>
    <property type="match status" value="1"/>
</dbReference>
<reference evidence="1 2" key="1">
    <citation type="journal article" date="2018" name="Nat. Genet.">
        <title>The Rosa genome provides new insights in the design of modern roses.</title>
        <authorList>
            <person name="Bendahmane M."/>
        </authorList>
    </citation>
    <scope>NUCLEOTIDE SEQUENCE [LARGE SCALE GENOMIC DNA]</scope>
    <source>
        <strain evidence="2">cv. Old Blush</strain>
    </source>
</reference>
<dbReference type="AlphaFoldDB" id="A0A2P6SIA0"/>
<dbReference type="InterPro" id="IPR044783">
    <property type="entry name" value="PHYL"/>
</dbReference>
<dbReference type="InterPro" id="IPR011012">
    <property type="entry name" value="Longin-like_dom_sf"/>
</dbReference>
<gene>
    <name evidence="1" type="ORF">RchiOBHm_Chr1g0359031</name>
</gene>
<dbReference type="Gene3D" id="3.30.450.50">
    <property type="entry name" value="Longin domain"/>
    <property type="match status" value="1"/>
</dbReference>
<name>A0A2P6SIA0_ROSCH</name>